<protein>
    <submittedName>
        <fullName evidence="1">Uncharacterized protein</fullName>
    </submittedName>
</protein>
<organism evidence="1">
    <name type="scientific">Arundo donax</name>
    <name type="common">Giant reed</name>
    <name type="synonym">Donax arundinaceus</name>
    <dbReference type="NCBI Taxonomy" id="35708"/>
    <lineage>
        <taxon>Eukaryota</taxon>
        <taxon>Viridiplantae</taxon>
        <taxon>Streptophyta</taxon>
        <taxon>Embryophyta</taxon>
        <taxon>Tracheophyta</taxon>
        <taxon>Spermatophyta</taxon>
        <taxon>Magnoliopsida</taxon>
        <taxon>Liliopsida</taxon>
        <taxon>Poales</taxon>
        <taxon>Poaceae</taxon>
        <taxon>PACMAD clade</taxon>
        <taxon>Arundinoideae</taxon>
        <taxon>Arundineae</taxon>
        <taxon>Arundo</taxon>
    </lineage>
</organism>
<dbReference type="AlphaFoldDB" id="A0A0A8Y2T2"/>
<proteinExistence type="predicted"/>
<reference evidence="1" key="1">
    <citation type="submission" date="2014-09" db="EMBL/GenBank/DDBJ databases">
        <authorList>
            <person name="Magalhaes I.L.F."/>
            <person name="Oliveira U."/>
            <person name="Santos F.R."/>
            <person name="Vidigal T.H.D.A."/>
            <person name="Brescovit A.D."/>
            <person name="Santos A.J."/>
        </authorList>
    </citation>
    <scope>NUCLEOTIDE SEQUENCE</scope>
    <source>
        <tissue evidence="1">Shoot tissue taken approximately 20 cm above the soil surface</tissue>
    </source>
</reference>
<accession>A0A0A8Y2T2</accession>
<evidence type="ECO:0000313" key="1">
    <source>
        <dbReference type="EMBL" id="JAD19565.1"/>
    </source>
</evidence>
<dbReference type="EMBL" id="GBRH01278330">
    <property type="protein sequence ID" value="JAD19565.1"/>
    <property type="molecule type" value="Transcribed_RNA"/>
</dbReference>
<name>A0A0A8Y2T2_ARUDO</name>
<reference evidence="1" key="2">
    <citation type="journal article" date="2015" name="Data Brief">
        <title>Shoot transcriptome of the giant reed, Arundo donax.</title>
        <authorList>
            <person name="Barrero R.A."/>
            <person name="Guerrero F.D."/>
            <person name="Moolhuijzen P."/>
            <person name="Goolsby J.A."/>
            <person name="Tidwell J."/>
            <person name="Bellgard S.E."/>
            <person name="Bellgard M.I."/>
        </authorList>
    </citation>
    <scope>NUCLEOTIDE SEQUENCE</scope>
    <source>
        <tissue evidence="1">Shoot tissue taken approximately 20 cm above the soil surface</tissue>
    </source>
</reference>
<sequence>MVNFFNSMPYFLWQFQSKPT</sequence>